<name>A0A6N9YSY7_9ACTN</name>
<evidence type="ECO:0000313" key="11">
    <source>
        <dbReference type="EMBL" id="NED98092.1"/>
    </source>
</evidence>
<feature type="binding site" evidence="8">
    <location>
        <position position="347"/>
    </location>
    <ligand>
        <name>Mn(2+)</name>
        <dbReference type="ChEBI" id="CHEBI:29035"/>
        <label>1</label>
    </ligand>
</feature>
<dbReference type="InterPro" id="IPR008283">
    <property type="entry name" value="Peptidase_M17_N"/>
</dbReference>
<organism evidence="11 12">
    <name type="scientific">Phytoactinopolyspora alkaliphila</name>
    <dbReference type="NCBI Taxonomy" id="1783498"/>
    <lineage>
        <taxon>Bacteria</taxon>
        <taxon>Bacillati</taxon>
        <taxon>Actinomycetota</taxon>
        <taxon>Actinomycetes</taxon>
        <taxon>Jiangellales</taxon>
        <taxon>Jiangellaceae</taxon>
        <taxon>Phytoactinopolyspora</taxon>
    </lineage>
</organism>
<feature type="binding site" evidence="8">
    <location>
        <position position="345"/>
    </location>
    <ligand>
        <name>Mn(2+)</name>
        <dbReference type="ChEBI" id="CHEBI:29035"/>
        <label>1</label>
    </ligand>
</feature>
<feature type="binding site" evidence="8">
    <location>
        <position position="347"/>
    </location>
    <ligand>
        <name>Mn(2+)</name>
        <dbReference type="ChEBI" id="CHEBI:29035"/>
        <label>2</label>
    </ligand>
</feature>
<dbReference type="InterPro" id="IPR011356">
    <property type="entry name" value="Leucine_aapep/pepB"/>
</dbReference>
<evidence type="ECO:0000256" key="2">
    <source>
        <dbReference type="ARBA" id="ARBA00000967"/>
    </source>
</evidence>
<dbReference type="GO" id="GO:0070006">
    <property type="term" value="F:metalloaminopeptidase activity"/>
    <property type="evidence" value="ECO:0007669"/>
    <property type="project" value="InterPro"/>
</dbReference>
<keyword evidence="8" id="KW-0963">Cytoplasm</keyword>
<dbReference type="GO" id="GO:0005737">
    <property type="term" value="C:cytoplasm"/>
    <property type="evidence" value="ECO:0007669"/>
    <property type="project" value="UniProtKB-SubCell"/>
</dbReference>
<evidence type="ECO:0000256" key="5">
    <source>
        <dbReference type="ARBA" id="ARBA00022670"/>
    </source>
</evidence>
<evidence type="ECO:0000313" key="12">
    <source>
        <dbReference type="Proteomes" id="UP000469185"/>
    </source>
</evidence>
<dbReference type="PANTHER" id="PTHR11963:SF23">
    <property type="entry name" value="CYTOSOL AMINOPEPTIDASE"/>
    <property type="match status" value="1"/>
</dbReference>
<feature type="binding site" evidence="8">
    <location>
        <position position="263"/>
    </location>
    <ligand>
        <name>Mn(2+)</name>
        <dbReference type="ChEBI" id="CHEBI:29035"/>
        <label>2</label>
    </ligand>
</feature>
<dbReference type="InterPro" id="IPR023042">
    <property type="entry name" value="Peptidase_M17_leu_NH2_pept"/>
</dbReference>
<keyword evidence="12" id="KW-1185">Reference proteome</keyword>
<dbReference type="GO" id="GO:0006508">
    <property type="term" value="P:proteolysis"/>
    <property type="evidence" value="ECO:0007669"/>
    <property type="project" value="UniProtKB-KW"/>
</dbReference>
<dbReference type="Pfam" id="PF02789">
    <property type="entry name" value="Peptidase_M17_N"/>
    <property type="match status" value="1"/>
</dbReference>
<dbReference type="NCBIfam" id="NF002073">
    <property type="entry name" value="PRK00913.1-2"/>
    <property type="match status" value="1"/>
</dbReference>
<evidence type="ECO:0000256" key="8">
    <source>
        <dbReference type="HAMAP-Rule" id="MF_00181"/>
    </source>
</evidence>
<evidence type="ECO:0000256" key="9">
    <source>
        <dbReference type="SAM" id="MobiDB-lite"/>
    </source>
</evidence>
<keyword evidence="5 8" id="KW-0645">Protease</keyword>
<comment type="catalytic activity">
    <reaction evidence="1 8">
        <text>Release of an N-terminal amino acid, Xaa-|-Yaa-, in which Xaa is preferably Leu, but may be other amino acids including Pro although not Arg or Lys, and Yaa may be Pro. Amino acid amides and methyl esters are also readily hydrolyzed, but rates on arylamides are exceedingly low.</text>
        <dbReference type="EC" id="3.4.11.1"/>
    </reaction>
</comment>
<dbReference type="Pfam" id="PF00883">
    <property type="entry name" value="Peptidase_M17"/>
    <property type="match status" value="1"/>
</dbReference>
<comment type="subcellular location">
    <subcellularLocation>
        <location evidence="8">Cytoplasm</location>
    </subcellularLocation>
</comment>
<feature type="binding site" evidence="8">
    <location>
        <position position="286"/>
    </location>
    <ligand>
        <name>Mn(2+)</name>
        <dbReference type="ChEBI" id="CHEBI:29035"/>
        <label>2</label>
    </ligand>
</feature>
<evidence type="ECO:0000256" key="4">
    <source>
        <dbReference type="ARBA" id="ARBA00022438"/>
    </source>
</evidence>
<dbReference type="EC" id="3.4.11.10" evidence="8"/>
<dbReference type="Proteomes" id="UP000469185">
    <property type="component" value="Unassembled WGS sequence"/>
</dbReference>
<dbReference type="InterPro" id="IPR043472">
    <property type="entry name" value="Macro_dom-like"/>
</dbReference>
<feature type="domain" description="Cytosol aminopeptidase" evidence="10">
    <location>
        <begin position="343"/>
        <end position="350"/>
    </location>
</feature>
<dbReference type="PROSITE" id="PS00631">
    <property type="entry name" value="CYTOSOL_AP"/>
    <property type="match status" value="1"/>
</dbReference>
<comment type="catalytic activity">
    <reaction evidence="2 8">
        <text>Release of an N-terminal amino acid, preferentially leucine, but not glutamic or aspartic acids.</text>
        <dbReference type="EC" id="3.4.11.10"/>
    </reaction>
</comment>
<reference evidence="11 12" key="1">
    <citation type="submission" date="2020-02" db="EMBL/GenBank/DDBJ databases">
        <authorList>
            <person name="Li X.-J."/>
            <person name="Feng X.-M."/>
        </authorList>
    </citation>
    <scope>NUCLEOTIDE SEQUENCE [LARGE SCALE GENOMIC DNA]</scope>
    <source>
        <strain evidence="11 12">CGMCC 4.7225</strain>
    </source>
</reference>
<sequence length="507" mass="52189">MWPRDDAEAQSDDDAALAGSQPGPWIGPGGDAIIDSLGLDLVGLVEREHGTGKAGEILSLQVFAEGRGAGSVDGDVDVTRVLLVGLGDGSPAAHRKAGAALARATRGAERVASTVTATSGDAEIVAFVEGVVLATFALDAHRSKPLKETKAPLRALVLAGSDHGSEAVERGMARASASWYARELVHTPSNVKDPAWMAEQARDVGRATGMDVHVRDEKKLEAEGFGGIVAVGVGSARPPRLVAMRYEPRGSRATTPHVVLVGKGITFDSGGLSLKPRASMTTMKTDMSGAATVLGVMSAVSALDVPVRVTGLLALAENMPGASAQRPSDVITQYDGTTVEVLNTDAEGRLVLADAIAYAVAELQPDAIVDIATLTGAATVGLGRSAAALYSTDDELAGTLAAAGDASGERMWRMPLVEDYRHALDSAVADVAHIATSKVNGGSIVAALFLERFTGGVSWAHLDIAGTGRADKDTAELVKGGTGYGVRALLTWLETYGTDGTRPAEGE</sequence>
<evidence type="ECO:0000256" key="7">
    <source>
        <dbReference type="ARBA" id="ARBA00049972"/>
    </source>
</evidence>
<dbReference type="SUPFAM" id="SSF52949">
    <property type="entry name" value="Macro domain-like"/>
    <property type="match status" value="1"/>
</dbReference>
<dbReference type="Gene3D" id="3.40.220.10">
    <property type="entry name" value="Leucine Aminopeptidase, subunit E, domain 1"/>
    <property type="match status" value="1"/>
</dbReference>
<accession>A0A6N9YSY7</accession>
<protein>
    <recommendedName>
        <fullName evidence="8">Probable cytosol aminopeptidase</fullName>
        <ecNumber evidence="8">3.4.11.1</ecNumber>
    </recommendedName>
    <alternativeName>
        <fullName evidence="8">Leucine aminopeptidase</fullName>
        <shortName evidence="8">LAP</shortName>
        <ecNumber evidence="8">3.4.11.10</ecNumber>
    </alternativeName>
    <alternativeName>
        <fullName evidence="8">Leucyl aminopeptidase</fullName>
    </alternativeName>
</protein>
<dbReference type="InterPro" id="IPR000819">
    <property type="entry name" value="Peptidase_M17_C"/>
</dbReference>
<comment type="function">
    <text evidence="7 8">Presumably involved in the processing and regular turnover of intracellular proteins. Catalyzes the removal of unsubstituted N-terminal amino acids from various peptides.</text>
</comment>
<keyword evidence="8" id="KW-0464">Manganese</keyword>
<comment type="cofactor">
    <cofactor evidence="8">
        <name>Mn(2+)</name>
        <dbReference type="ChEBI" id="CHEBI:29035"/>
    </cofactor>
    <text evidence="8">Binds 2 manganese ions per subunit.</text>
</comment>
<dbReference type="PANTHER" id="PTHR11963">
    <property type="entry name" value="LEUCINE AMINOPEPTIDASE-RELATED"/>
    <property type="match status" value="1"/>
</dbReference>
<feature type="active site" evidence="8">
    <location>
        <position position="349"/>
    </location>
</feature>
<comment type="similarity">
    <text evidence="3 8">Belongs to the peptidase M17 family.</text>
</comment>
<evidence type="ECO:0000256" key="3">
    <source>
        <dbReference type="ARBA" id="ARBA00009528"/>
    </source>
</evidence>
<keyword evidence="4 8" id="KW-0031">Aminopeptidase</keyword>
<dbReference type="SUPFAM" id="SSF53187">
    <property type="entry name" value="Zn-dependent exopeptidases"/>
    <property type="match status" value="1"/>
</dbReference>
<keyword evidence="6 8" id="KW-0378">Hydrolase</keyword>
<feature type="active site" evidence="8">
    <location>
        <position position="275"/>
    </location>
</feature>
<gene>
    <name evidence="8" type="primary">pepA</name>
    <name evidence="11" type="ORF">G1H11_22595</name>
</gene>
<feature type="region of interest" description="Disordered" evidence="9">
    <location>
        <begin position="1"/>
        <end position="24"/>
    </location>
</feature>
<dbReference type="EC" id="3.4.11.1" evidence="8"/>
<comment type="caution">
    <text evidence="11">The sequence shown here is derived from an EMBL/GenBank/DDBJ whole genome shotgun (WGS) entry which is preliminary data.</text>
</comment>
<feature type="binding site" evidence="8">
    <location>
        <position position="268"/>
    </location>
    <ligand>
        <name>Mn(2+)</name>
        <dbReference type="ChEBI" id="CHEBI:29035"/>
        <label>2</label>
    </ligand>
</feature>
<dbReference type="GO" id="GO:0030145">
    <property type="term" value="F:manganese ion binding"/>
    <property type="evidence" value="ECO:0007669"/>
    <property type="project" value="UniProtKB-UniRule"/>
</dbReference>
<dbReference type="Gene3D" id="3.40.630.10">
    <property type="entry name" value="Zn peptidases"/>
    <property type="match status" value="1"/>
</dbReference>
<evidence type="ECO:0000256" key="1">
    <source>
        <dbReference type="ARBA" id="ARBA00000135"/>
    </source>
</evidence>
<evidence type="ECO:0000259" key="10">
    <source>
        <dbReference type="PROSITE" id="PS00631"/>
    </source>
</evidence>
<proteinExistence type="inferred from homology"/>
<feature type="binding site" evidence="8">
    <location>
        <position position="268"/>
    </location>
    <ligand>
        <name>Mn(2+)</name>
        <dbReference type="ChEBI" id="CHEBI:29035"/>
        <label>1</label>
    </ligand>
</feature>
<dbReference type="PRINTS" id="PR00481">
    <property type="entry name" value="LAMNOPPTDASE"/>
</dbReference>
<dbReference type="AlphaFoldDB" id="A0A6N9YSY7"/>
<evidence type="ECO:0000256" key="6">
    <source>
        <dbReference type="ARBA" id="ARBA00022801"/>
    </source>
</evidence>
<dbReference type="EMBL" id="JAAGOB010000016">
    <property type="protein sequence ID" value="NED98092.1"/>
    <property type="molecule type" value="Genomic_DNA"/>
</dbReference>
<dbReference type="HAMAP" id="MF_00181">
    <property type="entry name" value="Cytosol_peptidase_M17"/>
    <property type="match status" value="1"/>
</dbReference>
<dbReference type="CDD" id="cd00433">
    <property type="entry name" value="Peptidase_M17"/>
    <property type="match status" value="1"/>
</dbReference>
<keyword evidence="8" id="KW-0479">Metal-binding</keyword>